<proteinExistence type="predicted"/>
<reference evidence="2 3" key="2">
    <citation type="journal article" date="2017" name="Genome Biol.">
        <title>New reference genome sequences of hot pepper reveal the massive evolution of plant disease-resistance genes by retroduplication.</title>
        <authorList>
            <person name="Kim S."/>
            <person name="Park J."/>
            <person name="Yeom S.I."/>
            <person name="Kim Y.M."/>
            <person name="Seo E."/>
            <person name="Kim K.T."/>
            <person name="Kim M.S."/>
            <person name="Lee J.M."/>
            <person name="Cheong K."/>
            <person name="Shin H.S."/>
            <person name="Kim S.B."/>
            <person name="Han K."/>
            <person name="Lee J."/>
            <person name="Park M."/>
            <person name="Lee H.A."/>
            <person name="Lee H.Y."/>
            <person name="Lee Y."/>
            <person name="Oh S."/>
            <person name="Lee J.H."/>
            <person name="Choi E."/>
            <person name="Choi E."/>
            <person name="Lee S.E."/>
            <person name="Jeon J."/>
            <person name="Kim H."/>
            <person name="Choi G."/>
            <person name="Song H."/>
            <person name="Lee J."/>
            <person name="Lee S.C."/>
            <person name="Kwon J.K."/>
            <person name="Lee H.Y."/>
            <person name="Koo N."/>
            <person name="Hong Y."/>
            <person name="Kim R.W."/>
            <person name="Kang W.H."/>
            <person name="Huh J.H."/>
            <person name="Kang B.C."/>
            <person name="Yang T.J."/>
            <person name="Lee Y.H."/>
            <person name="Bennetzen J.L."/>
            <person name="Choi D."/>
        </authorList>
    </citation>
    <scope>NUCLEOTIDE SEQUENCE [LARGE SCALE GENOMIC DNA]</scope>
    <source>
        <strain evidence="3">cv. CM334</strain>
    </source>
</reference>
<dbReference type="Gramene" id="PHT65606">
    <property type="protein sequence ID" value="PHT65606"/>
    <property type="gene ID" value="T459_30031"/>
</dbReference>
<dbReference type="EMBL" id="AYRZ02000012">
    <property type="protein sequence ID" value="PHT65606.1"/>
    <property type="molecule type" value="Genomic_DNA"/>
</dbReference>
<feature type="compositionally biased region" description="Polar residues" evidence="1">
    <location>
        <begin position="73"/>
        <end position="89"/>
    </location>
</feature>
<evidence type="ECO:0000313" key="2">
    <source>
        <dbReference type="EMBL" id="PHT65606.1"/>
    </source>
</evidence>
<evidence type="ECO:0008006" key="4">
    <source>
        <dbReference type="Google" id="ProtNLM"/>
    </source>
</evidence>
<dbReference type="OMA" id="KIAHEVY"/>
<dbReference type="PANTHER" id="PTHR47592">
    <property type="entry name" value="PBF68 PROTEIN"/>
    <property type="match status" value="1"/>
</dbReference>
<dbReference type="PANTHER" id="PTHR47592:SF18">
    <property type="entry name" value="ZINC FINGER, CCHC-TYPE-RELATED"/>
    <property type="match status" value="1"/>
</dbReference>
<comment type="caution">
    <text evidence="2">The sequence shown here is derived from an EMBL/GenBank/DDBJ whole genome shotgun (WGS) entry which is preliminary data.</text>
</comment>
<gene>
    <name evidence="2" type="ORF">T459_30031</name>
</gene>
<evidence type="ECO:0000313" key="3">
    <source>
        <dbReference type="Proteomes" id="UP000222542"/>
    </source>
</evidence>
<keyword evidence="3" id="KW-1185">Reference proteome</keyword>
<dbReference type="AlphaFoldDB" id="A0A2G2Y769"/>
<feature type="region of interest" description="Disordered" evidence="1">
    <location>
        <begin position="65"/>
        <end position="109"/>
    </location>
</feature>
<dbReference type="Proteomes" id="UP000222542">
    <property type="component" value="Unassembled WGS sequence"/>
</dbReference>
<organism evidence="2 3">
    <name type="scientific">Capsicum annuum</name>
    <name type="common">Capsicum pepper</name>
    <dbReference type="NCBI Taxonomy" id="4072"/>
    <lineage>
        <taxon>Eukaryota</taxon>
        <taxon>Viridiplantae</taxon>
        <taxon>Streptophyta</taxon>
        <taxon>Embryophyta</taxon>
        <taxon>Tracheophyta</taxon>
        <taxon>Spermatophyta</taxon>
        <taxon>Magnoliopsida</taxon>
        <taxon>eudicotyledons</taxon>
        <taxon>Gunneridae</taxon>
        <taxon>Pentapetalae</taxon>
        <taxon>asterids</taxon>
        <taxon>lamiids</taxon>
        <taxon>Solanales</taxon>
        <taxon>Solanaceae</taxon>
        <taxon>Solanoideae</taxon>
        <taxon>Capsiceae</taxon>
        <taxon>Capsicum</taxon>
    </lineage>
</organism>
<evidence type="ECO:0000256" key="1">
    <source>
        <dbReference type="SAM" id="MobiDB-lite"/>
    </source>
</evidence>
<dbReference type="STRING" id="4072.A0A2G2Y769"/>
<name>A0A2G2Y769_CAPAN</name>
<sequence length="127" mass="14652">MIDSKSVVSQVQALQVIIHNLLAEAAIIEKLPPIWRDFKNYLNHKHKEITVEDIIVRLRIEEDNKAAERRSKGNSTINEAHIVENNQNNSKKRKKAEQESHQPKKKFKGKCFNCGKMVHKSTNCRAP</sequence>
<accession>A0A2G2Y769</accession>
<reference evidence="2 3" key="1">
    <citation type="journal article" date="2014" name="Nat. Genet.">
        <title>Genome sequence of the hot pepper provides insights into the evolution of pungency in Capsicum species.</title>
        <authorList>
            <person name="Kim S."/>
            <person name="Park M."/>
            <person name="Yeom S.I."/>
            <person name="Kim Y.M."/>
            <person name="Lee J.M."/>
            <person name="Lee H.A."/>
            <person name="Seo E."/>
            <person name="Choi J."/>
            <person name="Cheong K."/>
            <person name="Kim K.T."/>
            <person name="Jung K."/>
            <person name="Lee G.W."/>
            <person name="Oh S.K."/>
            <person name="Bae C."/>
            <person name="Kim S.B."/>
            <person name="Lee H.Y."/>
            <person name="Kim S.Y."/>
            <person name="Kim M.S."/>
            <person name="Kang B.C."/>
            <person name="Jo Y.D."/>
            <person name="Yang H.B."/>
            <person name="Jeong H.J."/>
            <person name="Kang W.H."/>
            <person name="Kwon J.K."/>
            <person name="Shin C."/>
            <person name="Lim J.Y."/>
            <person name="Park J.H."/>
            <person name="Huh J.H."/>
            <person name="Kim J.S."/>
            <person name="Kim B.D."/>
            <person name="Cohen O."/>
            <person name="Paran I."/>
            <person name="Suh M.C."/>
            <person name="Lee S.B."/>
            <person name="Kim Y.K."/>
            <person name="Shin Y."/>
            <person name="Noh S.J."/>
            <person name="Park J."/>
            <person name="Seo Y.S."/>
            <person name="Kwon S.Y."/>
            <person name="Kim H.A."/>
            <person name="Park J.M."/>
            <person name="Kim H.J."/>
            <person name="Choi S.B."/>
            <person name="Bosland P.W."/>
            <person name="Reeves G."/>
            <person name="Jo S.H."/>
            <person name="Lee B.W."/>
            <person name="Cho H.T."/>
            <person name="Choi H.S."/>
            <person name="Lee M.S."/>
            <person name="Yu Y."/>
            <person name="Do Choi Y."/>
            <person name="Park B.S."/>
            <person name="van Deynze A."/>
            <person name="Ashrafi H."/>
            <person name="Hill T."/>
            <person name="Kim W.T."/>
            <person name="Pai H.S."/>
            <person name="Ahn H.K."/>
            <person name="Yeam I."/>
            <person name="Giovannoni J.J."/>
            <person name="Rose J.K."/>
            <person name="Sorensen I."/>
            <person name="Lee S.J."/>
            <person name="Kim R.W."/>
            <person name="Choi I.Y."/>
            <person name="Choi B.S."/>
            <person name="Lim J.S."/>
            <person name="Lee Y.H."/>
            <person name="Choi D."/>
        </authorList>
    </citation>
    <scope>NUCLEOTIDE SEQUENCE [LARGE SCALE GENOMIC DNA]</scope>
    <source>
        <strain evidence="3">cv. CM334</strain>
    </source>
</reference>
<protein>
    <recommendedName>
        <fullName evidence="4">CCHC-type domain-containing protein</fullName>
    </recommendedName>
</protein>